<accession>A0A858NFU4</accession>
<dbReference type="EMBL" id="MT309829">
    <property type="protein sequence ID" value="QJB18575.1"/>
    <property type="molecule type" value="Genomic_DNA"/>
</dbReference>
<sequence>MSFGTRRSFYGRRRSWSRRGRGMTARRVARIAKSVSLRQAETKRSVVPNDKAAFGPLASGAQAFFSIKNVFSQIGLGSDFNQLEGNELVNTRARCTGTLFVNWSDVFTLTGVVQPVVFYVTLIAVNQQITDSPIFVPFPSGTVPNLLQEFDINRLTWEGQTVTVVKQFKRQMNPPNLTGGELESSTRHGTMNFDVSAVLKGKKRYQISSPSTTAATQLVWLKGYQFYWTVIAGYGTRSPTAEVTPPFDVICDHYLYFKDP</sequence>
<organism evidence="1">
    <name type="scientific">Genomoviridae sp</name>
    <dbReference type="NCBI Taxonomy" id="2202565"/>
    <lineage>
        <taxon>Viruses</taxon>
        <taxon>Monodnaviria</taxon>
        <taxon>Shotokuvirae</taxon>
        <taxon>Cressdnaviricota</taxon>
        <taxon>Repensiviricetes</taxon>
        <taxon>Geplafuvirales</taxon>
        <taxon>Genomoviridae</taxon>
    </lineage>
</organism>
<proteinExistence type="predicted"/>
<protein>
    <submittedName>
        <fullName evidence="1">Capsid protein</fullName>
    </submittedName>
</protein>
<name>A0A858NFU4_9VIRU</name>
<evidence type="ECO:0000313" key="1">
    <source>
        <dbReference type="EMBL" id="QJB18575.1"/>
    </source>
</evidence>
<reference evidence="1" key="1">
    <citation type="submission" date="2020-04" db="EMBL/GenBank/DDBJ databases">
        <title>Genomes of microviruses in a sewage oxidation pond.</title>
        <authorList>
            <person name="Schreck J."/>
            <person name="Kraberger S."/>
            <person name="Scotch M."/>
            <person name="Halden R.U."/>
            <person name="Varsani A."/>
        </authorList>
    </citation>
    <scope>NUCLEOTIDE SEQUENCE</scope>
    <source>
        <strain evidence="1">6538_302</strain>
    </source>
</reference>